<comment type="caution">
    <text evidence="1">The sequence shown here is derived from an EMBL/GenBank/DDBJ whole genome shotgun (WGS) entry which is preliminary data.</text>
</comment>
<sequence>MSPEYSMLVNQKLSFAKLMVGELERDLLPQSSSTESLEEFAEAIAKNRRLFQARFEAVMHHLSAAFQCYLHEINAFDVSGKSPTAESSQSFGAIANFKALIQESSNNPGLEELKNLYHNRNSVVRVLVDFSELLTQEVLEYQLPDQTPDASAPFDNIIAVELSDSQNETFKLTLQQMVGFVDELRELIASQRAMSVEQ</sequence>
<keyword evidence="2" id="KW-1185">Reference proteome</keyword>
<dbReference type="Proteomes" id="UP001465153">
    <property type="component" value="Unassembled WGS sequence"/>
</dbReference>
<reference evidence="1 2" key="1">
    <citation type="submission" date="2024-04" db="EMBL/GenBank/DDBJ databases">
        <title>Draft genome sequence of Sessilibacter corallicola NBRC 116591.</title>
        <authorList>
            <person name="Miyakawa T."/>
            <person name="Kusuya Y."/>
            <person name="Miura T."/>
        </authorList>
    </citation>
    <scope>NUCLEOTIDE SEQUENCE [LARGE SCALE GENOMIC DNA]</scope>
    <source>
        <strain evidence="1 2">KU-00831-HH</strain>
    </source>
</reference>
<dbReference type="RefSeq" id="WP_353304529.1">
    <property type="nucleotide sequence ID" value="NZ_BAABWN010000021.1"/>
</dbReference>
<organism evidence="1 2">
    <name type="scientific">Sessilibacter corallicola</name>
    <dbReference type="NCBI Taxonomy" id="2904075"/>
    <lineage>
        <taxon>Bacteria</taxon>
        <taxon>Pseudomonadati</taxon>
        <taxon>Pseudomonadota</taxon>
        <taxon>Gammaproteobacteria</taxon>
        <taxon>Cellvibrionales</taxon>
        <taxon>Cellvibrionaceae</taxon>
        <taxon>Sessilibacter</taxon>
    </lineage>
</organism>
<dbReference type="EMBL" id="BAABWN010000021">
    <property type="protein sequence ID" value="GAA6170214.1"/>
    <property type="molecule type" value="Genomic_DNA"/>
</dbReference>
<accession>A0ABQ0AEZ4</accession>
<evidence type="ECO:0000313" key="1">
    <source>
        <dbReference type="EMBL" id="GAA6170214.1"/>
    </source>
</evidence>
<evidence type="ECO:0000313" key="2">
    <source>
        <dbReference type="Proteomes" id="UP001465153"/>
    </source>
</evidence>
<proteinExistence type="predicted"/>
<gene>
    <name evidence="1" type="ORF">NBRC116591_40280</name>
</gene>
<name>A0ABQ0AEZ4_9GAMM</name>
<protein>
    <submittedName>
        <fullName evidence="1">Uncharacterized protein</fullName>
    </submittedName>
</protein>